<organism evidence="2 3">
    <name type="scientific">Peptostreptococcus russellii</name>
    <dbReference type="NCBI Taxonomy" id="215200"/>
    <lineage>
        <taxon>Bacteria</taxon>
        <taxon>Bacillati</taxon>
        <taxon>Bacillota</taxon>
        <taxon>Clostridia</taxon>
        <taxon>Peptostreptococcales</taxon>
        <taxon>Peptostreptococcaceae</taxon>
        <taxon>Peptostreptococcus</taxon>
    </lineage>
</organism>
<feature type="non-terminal residue" evidence="2">
    <location>
        <position position="96"/>
    </location>
</feature>
<keyword evidence="1" id="KW-0812">Transmembrane</keyword>
<evidence type="ECO:0000313" key="3">
    <source>
        <dbReference type="Proteomes" id="UP000241434"/>
    </source>
</evidence>
<keyword evidence="3" id="KW-1185">Reference proteome</keyword>
<keyword evidence="1" id="KW-0472">Membrane</keyword>
<dbReference type="EMBL" id="JYGE01000003">
    <property type="protein sequence ID" value="PSJ31968.1"/>
    <property type="molecule type" value="Genomic_DNA"/>
</dbReference>
<feature type="transmembrane region" description="Helical" evidence="1">
    <location>
        <begin position="9"/>
        <end position="29"/>
    </location>
</feature>
<comment type="caution">
    <text evidence="2">The sequence shown here is derived from an EMBL/GenBank/DDBJ whole genome shotgun (WGS) entry which is preliminary data.</text>
</comment>
<protein>
    <submittedName>
        <fullName evidence="2">Uncharacterized protein</fullName>
    </submittedName>
</protein>
<feature type="transmembrane region" description="Helical" evidence="1">
    <location>
        <begin position="35"/>
        <end position="55"/>
    </location>
</feature>
<dbReference type="AlphaFoldDB" id="A0A2P7Q1X6"/>
<proteinExistence type="predicted"/>
<dbReference type="RefSeq" id="WP_146130769.1">
    <property type="nucleotide sequence ID" value="NZ_JYGE01000003.1"/>
</dbReference>
<dbReference type="Proteomes" id="UP000241434">
    <property type="component" value="Unassembled WGS sequence"/>
</dbReference>
<gene>
    <name evidence="2" type="ORF">UF10_05050</name>
</gene>
<name>A0A2P7Q1X6_9FIRM</name>
<sequence>MKTKIQKILLLILMTFFTLISFGVLILLFDKKNEIGDFIAYLIIFTITGFLYYYWKTFDERKAKKLDSIYIKKEKKLNNIYTQNVKKLKDRYNEKE</sequence>
<keyword evidence="1" id="KW-1133">Transmembrane helix</keyword>
<accession>A0A2P7Q1X6</accession>
<evidence type="ECO:0000256" key="1">
    <source>
        <dbReference type="SAM" id="Phobius"/>
    </source>
</evidence>
<evidence type="ECO:0000313" key="2">
    <source>
        <dbReference type="EMBL" id="PSJ31968.1"/>
    </source>
</evidence>
<reference evidence="2" key="1">
    <citation type="thesis" date="2015" institute="Rutgers" country="The State University of New Jersey, 14 College Farm Rd., New Brunswick, NJ, USA">
        <title>Ammonia toxicity in bacteria and its implications for treatment of and resource recovery from highly nitrogenous organic wastes.</title>
        <authorList>
            <person name="Luther A.K."/>
        </authorList>
    </citation>
    <scope>NUCLEOTIDE SEQUENCE</scope>
    <source>
        <strain evidence="2">RT-10B</strain>
    </source>
</reference>